<reference evidence="4" key="1">
    <citation type="submission" date="2024-05" db="EMBL/GenBank/DDBJ databases">
        <title>Genome Sequences of Four Agar- Degrading Marine Bacteria.</title>
        <authorList>
            <person name="Phillips E.K."/>
            <person name="Shaffer J.C."/>
            <person name="Henson M.W."/>
            <person name="Temperton B."/>
            <person name="Thrash C.J."/>
            <person name="Martin M.O."/>
        </authorList>
    </citation>
    <scope>NUCLEOTIDE SEQUENCE</scope>
    <source>
        <strain evidence="4">EKP203</strain>
    </source>
</reference>
<dbReference type="Gene3D" id="2.70.50.50">
    <property type="entry name" value="chitin-binding protein cbp21"/>
    <property type="match status" value="1"/>
</dbReference>
<dbReference type="InterPro" id="IPR004302">
    <property type="entry name" value="Cellulose/chitin-bd_N"/>
</dbReference>
<dbReference type="EMBL" id="JAUEOZ010000002">
    <property type="protein sequence ID" value="MDN2483270.1"/>
    <property type="molecule type" value="Genomic_DNA"/>
</dbReference>
<dbReference type="PANTHER" id="PTHR34823">
    <property type="entry name" value="GLCNAC-BINDING PROTEIN A"/>
    <property type="match status" value="1"/>
</dbReference>
<evidence type="ECO:0000313" key="5">
    <source>
        <dbReference type="Proteomes" id="UP001169719"/>
    </source>
</evidence>
<dbReference type="PANTHER" id="PTHR34823:SF1">
    <property type="entry name" value="CHITIN-BINDING TYPE-4 DOMAIN-CONTAINING PROTEIN"/>
    <property type="match status" value="1"/>
</dbReference>
<evidence type="ECO:0000259" key="3">
    <source>
        <dbReference type="SMART" id="SM00495"/>
    </source>
</evidence>
<keyword evidence="4" id="KW-0503">Monooxygenase</keyword>
<feature type="domain" description="Chitin-binding type-3" evidence="3">
    <location>
        <begin position="449"/>
        <end position="492"/>
    </location>
</feature>
<dbReference type="InterPro" id="IPR014756">
    <property type="entry name" value="Ig_E-set"/>
</dbReference>
<dbReference type="Pfam" id="PF03067">
    <property type="entry name" value="LPMO_10"/>
    <property type="match status" value="1"/>
</dbReference>
<dbReference type="InterPro" id="IPR003610">
    <property type="entry name" value="CBM5/12"/>
</dbReference>
<dbReference type="Gene3D" id="2.10.10.20">
    <property type="entry name" value="Carbohydrate-binding module superfamily 5/12"/>
    <property type="match status" value="1"/>
</dbReference>
<dbReference type="InterPro" id="IPR036573">
    <property type="entry name" value="CBM_sf_5/12"/>
</dbReference>
<dbReference type="InterPro" id="IPR051024">
    <property type="entry name" value="GlcNAc_Chitin_IntDeg"/>
</dbReference>
<protein>
    <submittedName>
        <fullName evidence="4">Lytic polysaccharide monooxygenase</fullName>
    </submittedName>
</protein>
<sequence>MKKTHLSAFITAVWMIAPNVAHAHGYAYYPEARQSICNNGTFWGGDHESEACEEVYNISGGYPMTQYHEVAINIPRPLYYDFDIVKESIPDGTLCSANDSQKRGLDIAHTEWTRTELNPGTFEYAFKATAKHNPSYWEIYLTKEGVDVTQPLKWGDLELIAEAGNILADEQDFYRMDVTIPSDRSGDAILYTRWQRDDAAGEGFYNCSDITITGDGGTPPPVDPDEPYLVKGERFVPLDVELTTPEIGDTVKYDIFGSEGHLHNTFSVTVTDDNADAWHRLLAADVNGYYEAVHDGDVFIGDWHEEMSHYMFFRDALHSNYFNSRDGVGYGEFSIIKDEAPNDLEAVVSAMTLANLVEAKIEHGELIVLHPNNSKGDFNSVEWAQLSGEHVEYSVGNYNELFIDTEQLSDQQDHELTFRLSVFNSEGSASTVYTFRVEGEGSVTPPPAEGDWNPSATYIQGDKVNHNGHSWTAQWWTQGEEPGTTGEWGVWR</sequence>
<gene>
    <name evidence="4" type="ORF">QWJ08_18160</name>
</gene>
<accession>A0ABT7Y5J1</accession>
<evidence type="ECO:0000256" key="2">
    <source>
        <dbReference type="ARBA" id="ARBA00022801"/>
    </source>
</evidence>
<dbReference type="CDD" id="cd12215">
    <property type="entry name" value="ChiC_BD"/>
    <property type="match status" value="1"/>
</dbReference>
<keyword evidence="2" id="KW-0378">Hydrolase</keyword>
<keyword evidence="5" id="KW-1185">Reference proteome</keyword>
<dbReference type="SMART" id="SM00495">
    <property type="entry name" value="ChtBD3"/>
    <property type="match status" value="1"/>
</dbReference>
<keyword evidence="1" id="KW-0732">Signal</keyword>
<dbReference type="CDD" id="cd21177">
    <property type="entry name" value="LPMO_AA10"/>
    <property type="match status" value="1"/>
</dbReference>
<evidence type="ECO:0000256" key="1">
    <source>
        <dbReference type="ARBA" id="ARBA00022729"/>
    </source>
</evidence>
<evidence type="ECO:0000313" key="4">
    <source>
        <dbReference type="EMBL" id="MDN2483270.1"/>
    </source>
</evidence>
<proteinExistence type="predicted"/>
<keyword evidence="4" id="KW-0560">Oxidoreductase</keyword>
<dbReference type="GO" id="GO:0004497">
    <property type="term" value="F:monooxygenase activity"/>
    <property type="evidence" value="ECO:0007669"/>
    <property type="project" value="UniProtKB-KW"/>
</dbReference>
<comment type="caution">
    <text evidence="4">The sequence shown here is derived from an EMBL/GenBank/DDBJ whole genome shotgun (WGS) entry which is preliminary data.</text>
</comment>
<dbReference type="RefSeq" id="WP_289963327.1">
    <property type="nucleotide sequence ID" value="NZ_JAUEOZ010000002.1"/>
</dbReference>
<dbReference type="SUPFAM" id="SSF81296">
    <property type="entry name" value="E set domains"/>
    <property type="match status" value="1"/>
</dbReference>
<name>A0ABT7Y5J1_9VIBR</name>
<dbReference type="SUPFAM" id="SSF51055">
    <property type="entry name" value="Carbohydrate binding domain"/>
    <property type="match status" value="1"/>
</dbReference>
<dbReference type="Proteomes" id="UP001169719">
    <property type="component" value="Unassembled WGS sequence"/>
</dbReference>
<dbReference type="Pfam" id="PF02839">
    <property type="entry name" value="CBM_5_12"/>
    <property type="match status" value="1"/>
</dbReference>
<organism evidence="4 5">
    <name type="scientific">Vibrio agarivorans</name>
    <dbReference type="NCBI Taxonomy" id="153622"/>
    <lineage>
        <taxon>Bacteria</taxon>
        <taxon>Pseudomonadati</taxon>
        <taxon>Pseudomonadota</taxon>
        <taxon>Gammaproteobacteria</taxon>
        <taxon>Vibrionales</taxon>
        <taxon>Vibrionaceae</taxon>
        <taxon>Vibrio</taxon>
    </lineage>
</organism>